<evidence type="ECO:0000256" key="2">
    <source>
        <dbReference type="PROSITE-ProRule" id="PRU00169"/>
    </source>
</evidence>
<evidence type="ECO:0000313" key="5">
    <source>
        <dbReference type="Proteomes" id="UP000243250"/>
    </source>
</evidence>
<dbReference type="Gene3D" id="3.40.50.2300">
    <property type="match status" value="1"/>
</dbReference>
<dbReference type="PANTHER" id="PTHR44591">
    <property type="entry name" value="STRESS RESPONSE REGULATOR PROTEIN 1"/>
    <property type="match status" value="1"/>
</dbReference>
<proteinExistence type="predicted"/>
<dbReference type="SMART" id="SM00448">
    <property type="entry name" value="REC"/>
    <property type="match status" value="1"/>
</dbReference>
<dbReference type="PANTHER" id="PTHR44591:SF3">
    <property type="entry name" value="RESPONSE REGULATORY DOMAIN-CONTAINING PROTEIN"/>
    <property type="match status" value="1"/>
</dbReference>
<dbReference type="PROSITE" id="PS50110">
    <property type="entry name" value="RESPONSE_REGULATORY"/>
    <property type="match status" value="1"/>
</dbReference>
<gene>
    <name evidence="4" type="ORF">SAMN04488124_2084</name>
</gene>
<evidence type="ECO:0000313" key="4">
    <source>
        <dbReference type="EMBL" id="SFR52394.1"/>
    </source>
</evidence>
<dbReference type="Proteomes" id="UP000243250">
    <property type="component" value="Unassembled WGS sequence"/>
</dbReference>
<dbReference type="AlphaFoldDB" id="A0A1I6HDE1"/>
<dbReference type="EMBL" id="FOYS01000003">
    <property type="protein sequence ID" value="SFR52394.1"/>
    <property type="molecule type" value="Genomic_DNA"/>
</dbReference>
<dbReference type="GO" id="GO:0000160">
    <property type="term" value="P:phosphorelay signal transduction system"/>
    <property type="evidence" value="ECO:0007669"/>
    <property type="project" value="InterPro"/>
</dbReference>
<organism evidence="4 5">
    <name type="scientific">Halogeometricum limi</name>
    <dbReference type="NCBI Taxonomy" id="555875"/>
    <lineage>
        <taxon>Archaea</taxon>
        <taxon>Methanobacteriati</taxon>
        <taxon>Methanobacteriota</taxon>
        <taxon>Stenosarchaea group</taxon>
        <taxon>Halobacteria</taxon>
        <taxon>Halobacteriales</taxon>
        <taxon>Haloferacaceae</taxon>
        <taxon>Halogeometricum</taxon>
    </lineage>
</organism>
<feature type="domain" description="Response regulatory" evidence="3">
    <location>
        <begin position="6"/>
        <end position="122"/>
    </location>
</feature>
<keyword evidence="1 2" id="KW-0597">Phosphoprotein</keyword>
<accession>A0A1I6HDE1</accession>
<sequence length="258" mass="27870">MSSKQTVLHVDDDPDTLELSALTLERLGGDDVDVETATDATEALELLDSAAVDCLVTDSLRLADGQAFVVAARERDASLPIVFYTGKAWDEVAADALEARISQYVRKGDLDGVEAVAERALELSSRDRTPKVEAADFCSEAVDDADAGEVPEDPSESFPAEVADSRWTVAGVHDWDADDELVTTVANVVEAYTGVDVANAEPLFTAVDLEAVETVLQPRADDTPRYDVQVRFPYRSWEVAISSDGYVAVRDLPETGDE</sequence>
<dbReference type="Pfam" id="PF18545">
    <property type="entry name" value="HalOD1"/>
    <property type="match status" value="1"/>
</dbReference>
<feature type="modified residue" description="4-aspartylphosphate" evidence="2">
    <location>
        <position position="58"/>
    </location>
</feature>
<dbReference type="Pfam" id="PF00072">
    <property type="entry name" value="Response_reg"/>
    <property type="match status" value="1"/>
</dbReference>
<name>A0A1I6HDE1_9EURY</name>
<evidence type="ECO:0000256" key="1">
    <source>
        <dbReference type="ARBA" id="ARBA00022553"/>
    </source>
</evidence>
<dbReference type="SUPFAM" id="SSF52172">
    <property type="entry name" value="CheY-like"/>
    <property type="match status" value="1"/>
</dbReference>
<dbReference type="InterPro" id="IPR001789">
    <property type="entry name" value="Sig_transdc_resp-reg_receiver"/>
</dbReference>
<dbReference type="InterPro" id="IPR040624">
    <property type="entry name" value="HalOD1"/>
</dbReference>
<reference evidence="5" key="1">
    <citation type="submission" date="2016-10" db="EMBL/GenBank/DDBJ databases">
        <authorList>
            <person name="Varghese N."/>
            <person name="Submissions S."/>
        </authorList>
    </citation>
    <scope>NUCLEOTIDE SEQUENCE [LARGE SCALE GENOMIC DNA]</scope>
    <source>
        <strain evidence="5">CGMCC 1.8711</strain>
    </source>
</reference>
<dbReference type="OrthoDB" id="199137at2157"/>
<dbReference type="InterPro" id="IPR011006">
    <property type="entry name" value="CheY-like_superfamily"/>
</dbReference>
<evidence type="ECO:0000259" key="3">
    <source>
        <dbReference type="PROSITE" id="PS50110"/>
    </source>
</evidence>
<dbReference type="RefSeq" id="WP_089880289.1">
    <property type="nucleotide sequence ID" value="NZ_FOYS01000003.1"/>
</dbReference>
<dbReference type="CDD" id="cd00156">
    <property type="entry name" value="REC"/>
    <property type="match status" value="1"/>
</dbReference>
<dbReference type="STRING" id="555875.SAMN04488124_2084"/>
<protein>
    <submittedName>
        <fullName evidence="4">Response regulator receiver domain-containing protein</fullName>
    </submittedName>
</protein>
<keyword evidence="5" id="KW-1185">Reference proteome</keyword>
<dbReference type="InterPro" id="IPR050595">
    <property type="entry name" value="Bact_response_regulator"/>
</dbReference>